<evidence type="ECO:0000313" key="11">
    <source>
        <dbReference type="Proteomes" id="UP000249819"/>
    </source>
</evidence>
<dbReference type="SMART" id="SM00448">
    <property type="entry name" value="REC"/>
    <property type="match status" value="1"/>
</dbReference>
<feature type="domain" description="Response regulatory" evidence="9">
    <location>
        <begin position="455"/>
        <end position="571"/>
    </location>
</feature>
<dbReference type="InterPro" id="IPR011006">
    <property type="entry name" value="CheY-like_superfamily"/>
</dbReference>
<dbReference type="Proteomes" id="UP000249819">
    <property type="component" value="Unassembled WGS sequence"/>
</dbReference>
<dbReference type="InterPro" id="IPR036097">
    <property type="entry name" value="HisK_dim/P_sf"/>
</dbReference>
<evidence type="ECO:0000256" key="1">
    <source>
        <dbReference type="ARBA" id="ARBA00000085"/>
    </source>
</evidence>
<dbReference type="Gene3D" id="3.40.50.2300">
    <property type="match status" value="1"/>
</dbReference>
<evidence type="ECO:0000256" key="5">
    <source>
        <dbReference type="ARBA" id="ARBA00022777"/>
    </source>
</evidence>
<dbReference type="OrthoDB" id="636661at2"/>
<dbReference type="PROSITE" id="PS50109">
    <property type="entry name" value="HIS_KIN"/>
    <property type="match status" value="1"/>
</dbReference>
<feature type="modified residue" description="4-aspartylphosphate" evidence="6">
    <location>
        <position position="504"/>
    </location>
</feature>
<dbReference type="Pfam" id="PF02518">
    <property type="entry name" value="HATPase_c"/>
    <property type="match status" value="1"/>
</dbReference>
<dbReference type="SMART" id="SM00388">
    <property type="entry name" value="HisKA"/>
    <property type="match status" value="1"/>
</dbReference>
<keyword evidence="11" id="KW-1185">Reference proteome</keyword>
<dbReference type="SUPFAM" id="SSF47384">
    <property type="entry name" value="Homodimeric domain of signal transducing histidine kinase"/>
    <property type="match status" value="1"/>
</dbReference>
<dbReference type="GO" id="GO:0000155">
    <property type="term" value="F:phosphorelay sensor kinase activity"/>
    <property type="evidence" value="ECO:0007669"/>
    <property type="project" value="InterPro"/>
</dbReference>
<evidence type="ECO:0000259" key="9">
    <source>
        <dbReference type="PROSITE" id="PS50110"/>
    </source>
</evidence>
<feature type="transmembrane region" description="Helical" evidence="7">
    <location>
        <begin position="27"/>
        <end position="49"/>
    </location>
</feature>
<dbReference type="PANTHER" id="PTHR43047">
    <property type="entry name" value="TWO-COMPONENT HISTIDINE PROTEIN KINASE"/>
    <property type="match status" value="1"/>
</dbReference>
<feature type="transmembrane region" description="Helical" evidence="7">
    <location>
        <begin position="80"/>
        <end position="99"/>
    </location>
</feature>
<evidence type="ECO:0000256" key="3">
    <source>
        <dbReference type="ARBA" id="ARBA00022553"/>
    </source>
</evidence>
<dbReference type="PROSITE" id="PS50110">
    <property type="entry name" value="RESPONSE_REGULATORY"/>
    <property type="match status" value="1"/>
</dbReference>
<organism evidence="10 11">
    <name type="scientific">Chitinophaga dinghuensis</name>
    <dbReference type="NCBI Taxonomy" id="1539050"/>
    <lineage>
        <taxon>Bacteria</taxon>
        <taxon>Pseudomonadati</taxon>
        <taxon>Bacteroidota</taxon>
        <taxon>Chitinophagia</taxon>
        <taxon>Chitinophagales</taxon>
        <taxon>Chitinophagaceae</taxon>
        <taxon>Chitinophaga</taxon>
    </lineage>
</organism>
<protein>
    <recommendedName>
        <fullName evidence="2">histidine kinase</fullName>
        <ecNumber evidence="2">2.7.13.3</ecNumber>
    </recommendedName>
</protein>
<dbReference type="InterPro" id="IPR004358">
    <property type="entry name" value="Sig_transdc_His_kin-like_C"/>
</dbReference>
<dbReference type="SUPFAM" id="SSF55874">
    <property type="entry name" value="ATPase domain of HSP90 chaperone/DNA topoisomerase II/histidine kinase"/>
    <property type="match status" value="1"/>
</dbReference>
<dbReference type="Gene3D" id="3.30.565.10">
    <property type="entry name" value="Histidine kinase-like ATPase, C-terminal domain"/>
    <property type="match status" value="1"/>
</dbReference>
<dbReference type="Pfam" id="PF00512">
    <property type="entry name" value="HisKA"/>
    <property type="match status" value="1"/>
</dbReference>
<dbReference type="SUPFAM" id="SSF52172">
    <property type="entry name" value="CheY-like"/>
    <property type="match status" value="1"/>
</dbReference>
<evidence type="ECO:0000256" key="4">
    <source>
        <dbReference type="ARBA" id="ARBA00022679"/>
    </source>
</evidence>
<dbReference type="EC" id="2.7.13.3" evidence="2"/>
<dbReference type="PRINTS" id="PR00344">
    <property type="entry name" value="BCTRLSENSOR"/>
</dbReference>
<dbReference type="EMBL" id="QLMA01000004">
    <property type="protein sequence ID" value="RAJ82315.1"/>
    <property type="molecule type" value="Genomic_DNA"/>
</dbReference>
<evidence type="ECO:0000256" key="6">
    <source>
        <dbReference type="PROSITE-ProRule" id="PRU00169"/>
    </source>
</evidence>
<dbReference type="InterPro" id="IPR005467">
    <property type="entry name" value="His_kinase_dom"/>
</dbReference>
<dbReference type="InterPro" id="IPR001789">
    <property type="entry name" value="Sig_transdc_resp-reg_receiver"/>
</dbReference>
<feature type="transmembrane region" description="Helical" evidence="7">
    <location>
        <begin position="55"/>
        <end position="73"/>
    </location>
</feature>
<keyword evidence="7" id="KW-0472">Membrane</keyword>
<keyword evidence="7" id="KW-1133">Transmembrane helix</keyword>
<feature type="domain" description="Histidine kinase" evidence="8">
    <location>
        <begin position="207"/>
        <end position="431"/>
    </location>
</feature>
<feature type="transmembrane region" description="Helical" evidence="7">
    <location>
        <begin position="105"/>
        <end position="122"/>
    </location>
</feature>
<dbReference type="InterPro" id="IPR003594">
    <property type="entry name" value="HATPase_dom"/>
</dbReference>
<keyword evidence="3 6" id="KW-0597">Phosphoprotein</keyword>
<evidence type="ECO:0000256" key="2">
    <source>
        <dbReference type="ARBA" id="ARBA00012438"/>
    </source>
</evidence>
<keyword evidence="5 10" id="KW-0418">Kinase</keyword>
<accession>A0A327W279</accession>
<sequence>MNVKNFIRSLRETGTAEIGGDDRKRIMLVNTLSLATGTFAFVLGTFLAILLKEKWILYPSLAEGMLFYLVIFINSKRRYVLAAATMLAIQNLSAIYFGVIFGAVSAIQLLVLCLVSASLILFRQKSMRVVCITMAVICLVFLELNNQFNFLAPLASVLRYQILIRWMAIPVILFINILVILFYVRLNDEHTKVLEAANFYKTLFVQETSHEIRSPLNAVFGISQLLLLNLEKDNDKKTIDKDTIRPLVEHLYMASYNIRSIINNILEFSKFQAGKIDCLKNDRFLLREWLKDAVNLHTYNAKIKGVAIKLQIAEDLPQDIIADLVKLTQILNNLLSNAIKFTNENSKVYVNVCREDSNIVVKVIDEGLGIKPEMQTSIFDAFVSENVKYFESSGLGLSIGKRLAEICGGNLTLLSSSDKGSVFALAFPLKTGTEGVLIDFSKSLHLRSGHFKDLKILIMEDNLMSQVIITKYLKELECHVVVANDGMEGLEKAQEDKPDIIFLDTHMPVMSGMDTLKAIRESNTLKDIPVIAISGDAFKESIEEAINAGANEYITKPVEFKQLHFVLDKYFKHS</sequence>
<dbReference type="InterPro" id="IPR003661">
    <property type="entry name" value="HisK_dim/P_dom"/>
</dbReference>
<name>A0A327W279_9BACT</name>
<comment type="catalytic activity">
    <reaction evidence="1">
        <text>ATP + protein L-histidine = ADP + protein N-phospho-L-histidine.</text>
        <dbReference type="EC" id="2.7.13.3"/>
    </reaction>
</comment>
<dbReference type="AlphaFoldDB" id="A0A327W279"/>
<keyword evidence="7" id="KW-0812">Transmembrane</keyword>
<feature type="transmembrane region" description="Helical" evidence="7">
    <location>
        <begin position="129"/>
        <end position="150"/>
    </location>
</feature>
<proteinExistence type="predicted"/>
<feature type="transmembrane region" description="Helical" evidence="7">
    <location>
        <begin position="162"/>
        <end position="184"/>
    </location>
</feature>
<dbReference type="InterPro" id="IPR036890">
    <property type="entry name" value="HATPase_C_sf"/>
</dbReference>
<gene>
    <name evidence="10" type="ORF">CLV59_104541</name>
</gene>
<dbReference type="RefSeq" id="WP_111592838.1">
    <property type="nucleotide sequence ID" value="NZ_QLMA01000004.1"/>
</dbReference>
<dbReference type="PANTHER" id="PTHR43047:SF64">
    <property type="entry name" value="HISTIDINE KINASE CONTAINING CHEY-HOMOLOGOUS RECEIVER DOMAIN AND PAS DOMAIN-RELATED"/>
    <property type="match status" value="1"/>
</dbReference>
<reference evidence="10 11" key="1">
    <citation type="submission" date="2018-06" db="EMBL/GenBank/DDBJ databases">
        <title>Genomic Encyclopedia of Archaeal and Bacterial Type Strains, Phase II (KMG-II): from individual species to whole genera.</title>
        <authorList>
            <person name="Goeker M."/>
        </authorList>
    </citation>
    <scope>NUCLEOTIDE SEQUENCE [LARGE SCALE GENOMIC DNA]</scope>
    <source>
        <strain evidence="10 11">DSM 29821</strain>
    </source>
</reference>
<dbReference type="CDD" id="cd17546">
    <property type="entry name" value="REC_hyHK_CKI1_RcsC-like"/>
    <property type="match status" value="1"/>
</dbReference>
<dbReference type="CDD" id="cd00082">
    <property type="entry name" value="HisKA"/>
    <property type="match status" value="1"/>
</dbReference>
<keyword evidence="4" id="KW-0808">Transferase</keyword>
<evidence type="ECO:0000256" key="7">
    <source>
        <dbReference type="SAM" id="Phobius"/>
    </source>
</evidence>
<dbReference type="Pfam" id="PF00072">
    <property type="entry name" value="Response_reg"/>
    <property type="match status" value="1"/>
</dbReference>
<evidence type="ECO:0000259" key="8">
    <source>
        <dbReference type="PROSITE" id="PS50109"/>
    </source>
</evidence>
<comment type="caution">
    <text evidence="10">The sequence shown here is derived from an EMBL/GenBank/DDBJ whole genome shotgun (WGS) entry which is preliminary data.</text>
</comment>
<evidence type="ECO:0000313" key="10">
    <source>
        <dbReference type="EMBL" id="RAJ82315.1"/>
    </source>
</evidence>
<dbReference type="Gene3D" id="1.10.287.130">
    <property type="match status" value="1"/>
</dbReference>
<dbReference type="SMART" id="SM00387">
    <property type="entry name" value="HATPase_c"/>
    <property type="match status" value="1"/>
</dbReference>